<protein>
    <submittedName>
        <fullName evidence="2">Uncharacterized protein</fullName>
    </submittedName>
</protein>
<evidence type="ECO:0000313" key="3">
    <source>
        <dbReference type="Proteomes" id="UP000295122"/>
    </source>
</evidence>
<comment type="caution">
    <text evidence="2">The sequence shown here is derived from an EMBL/GenBank/DDBJ whole genome shotgun (WGS) entry which is preliminary data.</text>
</comment>
<dbReference type="Proteomes" id="UP000295122">
    <property type="component" value="Unassembled WGS sequence"/>
</dbReference>
<proteinExistence type="predicted"/>
<dbReference type="EMBL" id="SNZR01000011">
    <property type="protein sequence ID" value="TDR94388.1"/>
    <property type="molecule type" value="Genomic_DNA"/>
</dbReference>
<name>A0A4R7C7K6_9HYPH</name>
<accession>A0A4R7C7K6</accession>
<keyword evidence="1" id="KW-0732">Signal</keyword>
<dbReference type="RefSeq" id="WP_133769288.1">
    <property type="nucleotide sequence ID" value="NZ_SNZR01000011.1"/>
</dbReference>
<evidence type="ECO:0000313" key="2">
    <source>
        <dbReference type="EMBL" id="TDR94388.1"/>
    </source>
</evidence>
<dbReference type="AlphaFoldDB" id="A0A4R7C7K6"/>
<keyword evidence="3" id="KW-1185">Reference proteome</keyword>
<sequence length="89" mass="9923">MRLATIAGLLVALSGMAAGGPAYAQQSCSAHRAACESVCTPNWVSYYYAGSMRRCTASCEPRWQECLRTGTWVDLERRRTGWWEVAKPY</sequence>
<feature type="signal peptide" evidence="1">
    <location>
        <begin position="1"/>
        <end position="24"/>
    </location>
</feature>
<organism evidence="2 3">
    <name type="scientific">Enterovirga rhinocerotis</name>
    <dbReference type="NCBI Taxonomy" id="1339210"/>
    <lineage>
        <taxon>Bacteria</taxon>
        <taxon>Pseudomonadati</taxon>
        <taxon>Pseudomonadota</taxon>
        <taxon>Alphaproteobacteria</taxon>
        <taxon>Hyphomicrobiales</taxon>
        <taxon>Methylobacteriaceae</taxon>
        <taxon>Enterovirga</taxon>
    </lineage>
</organism>
<gene>
    <name evidence="2" type="ORF">EV668_1675</name>
</gene>
<evidence type="ECO:0000256" key="1">
    <source>
        <dbReference type="SAM" id="SignalP"/>
    </source>
</evidence>
<reference evidence="2 3" key="1">
    <citation type="submission" date="2019-03" db="EMBL/GenBank/DDBJ databases">
        <title>Genomic Encyclopedia of Type Strains, Phase IV (KMG-IV): sequencing the most valuable type-strain genomes for metagenomic binning, comparative biology and taxonomic classification.</title>
        <authorList>
            <person name="Goeker M."/>
        </authorList>
    </citation>
    <scope>NUCLEOTIDE SEQUENCE [LARGE SCALE GENOMIC DNA]</scope>
    <source>
        <strain evidence="2 3">DSM 25903</strain>
    </source>
</reference>
<feature type="chain" id="PRO_5020264570" evidence="1">
    <location>
        <begin position="25"/>
        <end position="89"/>
    </location>
</feature>